<name>A0A9Q8PJN7_PASFU</name>
<reference evidence="2" key="1">
    <citation type="submission" date="2021-12" db="EMBL/GenBank/DDBJ databases">
        <authorList>
            <person name="Zaccaron A."/>
            <person name="Stergiopoulos I."/>
        </authorList>
    </citation>
    <scope>NUCLEOTIDE SEQUENCE</scope>
    <source>
        <strain evidence="2">Race5_Kim</strain>
    </source>
</reference>
<reference evidence="2" key="2">
    <citation type="journal article" date="2022" name="Microb. Genom.">
        <title>A chromosome-scale genome assembly of the tomato pathogen Cladosporium fulvum reveals a compartmentalized genome architecture and the presence of a dispensable chromosome.</title>
        <authorList>
            <person name="Zaccaron A.Z."/>
            <person name="Chen L.H."/>
            <person name="Samaras A."/>
            <person name="Stergiopoulos I."/>
        </authorList>
    </citation>
    <scope>NUCLEOTIDE SEQUENCE</scope>
    <source>
        <strain evidence="2">Race5_Kim</strain>
    </source>
</reference>
<sequence>MASTEEEAVRVRRSSKYVSEMNSVERLQSLQEWAEGKKYIYPGDGATIAINANCGIGSLAFGRPLASVQREGDAAADKYAGQYDAPIGPPAYRTVTEEPLPQKKNAVKRWLDKRQDKKDAKRRASAPPYVP</sequence>
<dbReference type="OrthoDB" id="3907166at2759"/>
<dbReference type="Proteomes" id="UP000756132">
    <property type="component" value="Chromosome 11"/>
</dbReference>
<organism evidence="2 3">
    <name type="scientific">Passalora fulva</name>
    <name type="common">Tomato leaf mold</name>
    <name type="synonym">Cladosporium fulvum</name>
    <dbReference type="NCBI Taxonomy" id="5499"/>
    <lineage>
        <taxon>Eukaryota</taxon>
        <taxon>Fungi</taxon>
        <taxon>Dikarya</taxon>
        <taxon>Ascomycota</taxon>
        <taxon>Pezizomycotina</taxon>
        <taxon>Dothideomycetes</taxon>
        <taxon>Dothideomycetidae</taxon>
        <taxon>Mycosphaerellales</taxon>
        <taxon>Mycosphaerellaceae</taxon>
        <taxon>Fulvia</taxon>
    </lineage>
</organism>
<evidence type="ECO:0000256" key="1">
    <source>
        <dbReference type="SAM" id="MobiDB-lite"/>
    </source>
</evidence>
<evidence type="ECO:0000313" key="3">
    <source>
        <dbReference type="Proteomes" id="UP000756132"/>
    </source>
</evidence>
<dbReference type="RefSeq" id="XP_047768069.1">
    <property type="nucleotide sequence ID" value="XM_047911776.1"/>
</dbReference>
<dbReference type="AlphaFoldDB" id="A0A9Q8PJN7"/>
<dbReference type="KEGG" id="ffu:CLAFUR5_12628"/>
<dbReference type="EMBL" id="CP090173">
    <property type="protein sequence ID" value="UJO23703.1"/>
    <property type="molecule type" value="Genomic_DNA"/>
</dbReference>
<dbReference type="GeneID" id="71992506"/>
<dbReference type="OMA" id="GPPAYRT"/>
<evidence type="ECO:0000313" key="2">
    <source>
        <dbReference type="EMBL" id="UJO23703.1"/>
    </source>
</evidence>
<feature type="compositionally biased region" description="Basic and acidic residues" evidence="1">
    <location>
        <begin position="109"/>
        <end position="119"/>
    </location>
</feature>
<feature type="region of interest" description="Disordered" evidence="1">
    <location>
        <begin position="90"/>
        <end position="131"/>
    </location>
</feature>
<proteinExistence type="predicted"/>
<gene>
    <name evidence="2" type="ORF">CLAFUR5_12628</name>
</gene>
<protein>
    <submittedName>
        <fullName evidence="2">Uncharacterized protein</fullName>
    </submittedName>
</protein>
<keyword evidence="3" id="KW-1185">Reference proteome</keyword>
<accession>A0A9Q8PJN7</accession>